<dbReference type="RefSeq" id="WP_166916898.1">
    <property type="nucleotide sequence ID" value="NZ_CP050253.1"/>
</dbReference>
<dbReference type="InterPro" id="IPR036259">
    <property type="entry name" value="MFS_trans_sf"/>
</dbReference>
<feature type="transmembrane region" description="Helical" evidence="4">
    <location>
        <begin position="207"/>
        <end position="229"/>
    </location>
</feature>
<dbReference type="GO" id="GO:0005886">
    <property type="term" value="C:plasma membrane"/>
    <property type="evidence" value="ECO:0007669"/>
    <property type="project" value="TreeGrafter"/>
</dbReference>
<dbReference type="InterPro" id="IPR011701">
    <property type="entry name" value="MFS"/>
</dbReference>
<evidence type="ECO:0000259" key="5">
    <source>
        <dbReference type="PROSITE" id="PS50850"/>
    </source>
</evidence>
<dbReference type="Pfam" id="PF07690">
    <property type="entry name" value="MFS_1"/>
    <property type="match status" value="1"/>
</dbReference>
<dbReference type="Proteomes" id="UP000501168">
    <property type="component" value="Chromosome"/>
</dbReference>
<feature type="transmembrane region" description="Helical" evidence="4">
    <location>
        <begin position="277"/>
        <end position="296"/>
    </location>
</feature>
<protein>
    <submittedName>
        <fullName evidence="6">MFS transporter</fullName>
    </submittedName>
</protein>
<gene>
    <name evidence="6" type="ORF">IPMB12_08740</name>
</gene>
<dbReference type="PANTHER" id="PTHR43129">
    <property type="entry name" value="FOSMIDOMYCIN RESISTANCE PROTEIN"/>
    <property type="match status" value="1"/>
</dbReference>
<evidence type="ECO:0000256" key="1">
    <source>
        <dbReference type="ARBA" id="ARBA00022692"/>
    </source>
</evidence>
<evidence type="ECO:0000256" key="3">
    <source>
        <dbReference type="ARBA" id="ARBA00023136"/>
    </source>
</evidence>
<dbReference type="EMBL" id="CP050253">
    <property type="protein sequence ID" value="QIQ21760.1"/>
    <property type="molecule type" value="Genomic_DNA"/>
</dbReference>
<keyword evidence="3 4" id="KW-0472">Membrane</keyword>
<keyword evidence="2 4" id="KW-1133">Transmembrane helix</keyword>
<proteinExistence type="predicted"/>
<feature type="transmembrane region" description="Helical" evidence="4">
    <location>
        <begin position="70"/>
        <end position="89"/>
    </location>
</feature>
<evidence type="ECO:0000313" key="6">
    <source>
        <dbReference type="EMBL" id="QIQ21760.1"/>
    </source>
</evidence>
<dbReference type="InParanoid" id="A0A6G9IDV1"/>
<accession>A0A6G9IDV1</accession>
<evidence type="ECO:0000256" key="4">
    <source>
        <dbReference type="SAM" id="Phobius"/>
    </source>
</evidence>
<dbReference type="Gene3D" id="1.20.1250.20">
    <property type="entry name" value="MFS general substrate transporter like domains"/>
    <property type="match status" value="2"/>
</dbReference>
<keyword evidence="7" id="KW-1185">Reference proteome</keyword>
<reference evidence="6 7" key="1">
    <citation type="submission" date="2020-03" db="EMBL/GenBank/DDBJ databases">
        <title>Complete genome sequence of Orbus sp. IPMB12 (BCRC 80908).</title>
        <authorList>
            <person name="Lo W.-S."/>
            <person name="Chang T.-H."/>
            <person name="Kuo C.-H."/>
        </authorList>
    </citation>
    <scope>NUCLEOTIDE SEQUENCE [LARGE SCALE GENOMIC DNA]</scope>
    <source>
        <strain evidence="6 7">IPMB12</strain>
    </source>
</reference>
<dbReference type="SUPFAM" id="SSF103473">
    <property type="entry name" value="MFS general substrate transporter"/>
    <property type="match status" value="1"/>
</dbReference>
<dbReference type="PROSITE" id="PS50850">
    <property type="entry name" value="MFS"/>
    <property type="match status" value="1"/>
</dbReference>
<name>A0A6G9IDV1_9GAMM</name>
<keyword evidence="1 4" id="KW-0812">Transmembrane</keyword>
<dbReference type="InterPro" id="IPR020846">
    <property type="entry name" value="MFS_dom"/>
</dbReference>
<feature type="transmembrane region" description="Helical" evidence="4">
    <location>
        <begin position="40"/>
        <end position="58"/>
    </location>
</feature>
<organism evidence="6 7">
    <name type="scientific">Zophobihabitans entericus</name>
    <dbReference type="NCBI Taxonomy" id="1635327"/>
    <lineage>
        <taxon>Bacteria</taxon>
        <taxon>Pseudomonadati</taxon>
        <taxon>Pseudomonadota</taxon>
        <taxon>Gammaproteobacteria</taxon>
        <taxon>Orbales</taxon>
        <taxon>Orbaceae</taxon>
        <taxon>Zophobihabitans</taxon>
    </lineage>
</organism>
<dbReference type="FunCoup" id="A0A6G9IDV1">
    <property type="interactions" value="27"/>
</dbReference>
<evidence type="ECO:0000256" key="2">
    <source>
        <dbReference type="ARBA" id="ARBA00022989"/>
    </source>
</evidence>
<feature type="transmembrane region" description="Helical" evidence="4">
    <location>
        <begin position="367"/>
        <end position="386"/>
    </location>
</feature>
<dbReference type="AlphaFoldDB" id="A0A6G9IDV1"/>
<feature type="transmembrane region" description="Helical" evidence="4">
    <location>
        <begin position="160"/>
        <end position="179"/>
    </location>
</feature>
<feature type="transmembrane region" description="Helical" evidence="4">
    <location>
        <begin position="302"/>
        <end position="319"/>
    </location>
</feature>
<feature type="transmembrane region" description="Helical" evidence="4">
    <location>
        <begin position="133"/>
        <end position="154"/>
    </location>
</feature>
<dbReference type="PANTHER" id="PTHR43129:SF1">
    <property type="entry name" value="FOSMIDOMYCIN RESISTANCE PROTEIN"/>
    <property type="match status" value="1"/>
</dbReference>
<feature type="transmembrane region" description="Helical" evidence="4">
    <location>
        <begin position="249"/>
        <end position="270"/>
    </location>
</feature>
<evidence type="ECO:0000313" key="7">
    <source>
        <dbReference type="Proteomes" id="UP000501168"/>
    </source>
</evidence>
<feature type="transmembrane region" description="Helical" evidence="4">
    <location>
        <begin position="12"/>
        <end position="34"/>
    </location>
</feature>
<feature type="transmembrane region" description="Helical" evidence="4">
    <location>
        <begin position="339"/>
        <end position="361"/>
    </location>
</feature>
<sequence>MAGPKFSILSQISIAHLVSHIHMMALPALMPFMVVQTELSFIQIGLAISVFNIVSALIQAPMGFFVDHIGAKRVLIGALIFGGCSFISIGLIDHYYWLIIAMGLAGVANSVYHPADYAILSQNIVENRMGRAFSIHTFCGFLGTAITPVLLLAIAAFSGIASAFIVTGLIGIVSALVLIPPAKEQAVARQVEAKPVAKKLNVRKRDLLTPSILLMLMLFLLTSLSGGAIQNFSVSAFITGYGLPLTEANIALTTFLFANAAGVLIGGQLADYTQRHGMIAAMALIFTAILAMFIVYYDFSSMTLLIIMGLMGCGSGIIAPSRDMLVRAAAPVGAEGRVFGIVSTGFNIGGTIGPLLFAWILDQGHPRGIFLCAALFMVMTSAIAIYQELYGTKRAPVAAVSS</sequence>
<feature type="transmembrane region" description="Helical" evidence="4">
    <location>
        <begin position="95"/>
        <end position="112"/>
    </location>
</feature>
<feature type="domain" description="Major facilitator superfamily (MFS) profile" evidence="5">
    <location>
        <begin position="8"/>
        <end position="392"/>
    </location>
</feature>
<dbReference type="KEGG" id="orb:IPMB12_08740"/>
<dbReference type="GO" id="GO:0022857">
    <property type="term" value="F:transmembrane transporter activity"/>
    <property type="evidence" value="ECO:0007669"/>
    <property type="project" value="InterPro"/>
</dbReference>